<evidence type="ECO:0000256" key="2">
    <source>
        <dbReference type="ARBA" id="ARBA00006375"/>
    </source>
</evidence>
<dbReference type="AlphaFoldDB" id="A0A6G1S7M1"/>
<dbReference type="PROSITE" id="PS50920">
    <property type="entry name" value="SOLCAR"/>
    <property type="match status" value="3"/>
</dbReference>
<gene>
    <name evidence="16" type="primary">Slc25a32_2</name>
    <name evidence="17" type="synonym">Slc25a32_1</name>
    <name evidence="16" type="ORF">g.9473</name>
    <name evidence="17" type="ORF">g.9474</name>
</gene>
<comment type="similarity">
    <text evidence="2 15">Belongs to the mitochondrial carrier (TC 2.A.29) family.</text>
</comment>
<dbReference type="GO" id="GO:0055085">
    <property type="term" value="P:transmembrane transport"/>
    <property type="evidence" value="ECO:0007669"/>
    <property type="project" value="InterPro"/>
</dbReference>
<dbReference type="GO" id="GO:0006862">
    <property type="term" value="P:nucleotide transport"/>
    <property type="evidence" value="ECO:0007669"/>
    <property type="project" value="InterPro"/>
</dbReference>
<reference evidence="16" key="1">
    <citation type="submission" date="2018-10" db="EMBL/GenBank/DDBJ databases">
        <title>Transcriptome assembly of Aceria tosichella (Wheat curl mite) Type 2.</title>
        <authorList>
            <person name="Scully E.D."/>
            <person name="Geib S.M."/>
            <person name="Palmer N.A."/>
            <person name="Gupta A.K."/>
            <person name="Sarath G."/>
            <person name="Tatineni S."/>
        </authorList>
    </citation>
    <scope>NUCLEOTIDE SEQUENCE</scope>
    <source>
        <strain evidence="16">LincolnNE</strain>
    </source>
</reference>
<accession>A0A6G1S7M1</accession>
<evidence type="ECO:0000313" key="16">
    <source>
        <dbReference type="EMBL" id="MDE46504.1"/>
    </source>
</evidence>
<keyword evidence="4 14" id="KW-0812">Transmembrane</keyword>
<evidence type="ECO:0000256" key="9">
    <source>
        <dbReference type="ARBA" id="ARBA00023136"/>
    </source>
</evidence>
<evidence type="ECO:0000256" key="14">
    <source>
        <dbReference type="PROSITE-ProRule" id="PRU00282"/>
    </source>
</evidence>
<dbReference type="InterPro" id="IPR018108">
    <property type="entry name" value="MCP_transmembrane"/>
</dbReference>
<evidence type="ECO:0000256" key="5">
    <source>
        <dbReference type="ARBA" id="ARBA00022737"/>
    </source>
</evidence>
<name>A0A6G1S7M1_9ACAR</name>
<keyword evidence="7" id="KW-1133">Transmembrane helix</keyword>
<proteinExistence type="inferred from homology"/>
<evidence type="ECO:0000256" key="4">
    <source>
        <dbReference type="ARBA" id="ARBA00022692"/>
    </source>
</evidence>
<feature type="repeat" description="Solcar" evidence="14">
    <location>
        <begin position="1"/>
        <end position="90"/>
    </location>
</feature>
<dbReference type="PANTHER" id="PTHR45683">
    <property type="entry name" value="MITOCHONDRIAL NICOTINAMIDE ADENINE DINUCLEOTIDE TRANSPORTER 1-RELATED-RELATED"/>
    <property type="match status" value="1"/>
</dbReference>
<dbReference type="InterPro" id="IPR023395">
    <property type="entry name" value="MCP_dom_sf"/>
</dbReference>
<evidence type="ECO:0000256" key="8">
    <source>
        <dbReference type="ARBA" id="ARBA00023128"/>
    </source>
</evidence>
<evidence type="ECO:0000256" key="1">
    <source>
        <dbReference type="ARBA" id="ARBA00004448"/>
    </source>
</evidence>
<dbReference type="SUPFAM" id="SSF103506">
    <property type="entry name" value="Mitochondrial carrier"/>
    <property type="match status" value="1"/>
</dbReference>
<dbReference type="Gene3D" id="1.50.40.10">
    <property type="entry name" value="Mitochondrial carrier domain"/>
    <property type="match status" value="1"/>
</dbReference>
<feature type="repeat" description="Solcar" evidence="14">
    <location>
        <begin position="228"/>
        <end position="312"/>
    </location>
</feature>
<evidence type="ECO:0000256" key="7">
    <source>
        <dbReference type="ARBA" id="ARBA00022989"/>
    </source>
</evidence>
<comment type="catalytic activity">
    <reaction evidence="10">
        <text>FAD(in) = FAD(out)</text>
        <dbReference type="Rhea" id="RHEA:76535"/>
        <dbReference type="ChEBI" id="CHEBI:57692"/>
    </reaction>
</comment>
<sequence>MSYEHLVAGIVGGLTSTVVLHPLDLLKVRFAVSDGQSESKKNYKNIRNAFSTIVREEGFKGLYKGVIPNCLGAGTAWGLYFLFYNSAKKHMLDSSQVDHLGPLRHMAAGACAGALTTTITNPIWVVKTRLCLQYGQLTTTVDPAPTATAATSAIRAATKESSLPASKQYSGTWDALKKVYKYEGVTGLYRGFVPGLLGVSHGAVQLATYEEMKKFYLEKNNLPHDHNLGTLQYLTCAALSKLVAASITYPYQVVRARLQDQHVSYEGVFDVVKKTWRYESYLGFYKGFRAYLLHVTPNICIVFFVYENVSKAFH</sequence>
<evidence type="ECO:0000256" key="12">
    <source>
        <dbReference type="ARBA" id="ARBA00070508"/>
    </source>
</evidence>
<dbReference type="EMBL" id="GGYP01004612">
    <property type="protein sequence ID" value="MDE49383.1"/>
    <property type="molecule type" value="Transcribed_RNA"/>
</dbReference>
<feature type="repeat" description="Solcar" evidence="14">
    <location>
        <begin position="100"/>
        <end position="215"/>
    </location>
</feature>
<evidence type="ECO:0000313" key="17">
    <source>
        <dbReference type="EMBL" id="MDE49383.1"/>
    </source>
</evidence>
<organism evidence="16">
    <name type="scientific">Aceria tosichella</name>
    <name type="common">wheat curl mite</name>
    <dbReference type="NCBI Taxonomy" id="561515"/>
    <lineage>
        <taxon>Eukaryota</taxon>
        <taxon>Metazoa</taxon>
        <taxon>Ecdysozoa</taxon>
        <taxon>Arthropoda</taxon>
        <taxon>Chelicerata</taxon>
        <taxon>Arachnida</taxon>
        <taxon>Acari</taxon>
        <taxon>Acariformes</taxon>
        <taxon>Trombidiformes</taxon>
        <taxon>Prostigmata</taxon>
        <taxon>Eupodina</taxon>
        <taxon>Eriophyoidea</taxon>
        <taxon>Eriophyidae</taxon>
        <taxon>Eriophyinae</taxon>
        <taxon>Aceriini</taxon>
        <taxon>Aceria</taxon>
    </lineage>
</organism>
<protein>
    <recommendedName>
        <fullName evidence="12">Solute carrier family 25 member 32</fullName>
    </recommendedName>
    <alternativeName>
        <fullName evidence="13">Mitochondrial FAD transporter</fullName>
    </alternativeName>
</protein>
<dbReference type="InterPro" id="IPR044712">
    <property type="entry name" value="SLC25A32-like"/>
</dbReference>
<dbReference type="Pfam" id="PF00153">
    <property type="entry name" value="Mito_carr"/>
    <property type="match status" value="3"/>
</dbReference>
<keyword evidence="3 15" id="KW-0813">Transport</keyword>
<evidence type="ECO:0000256" key="15">
    <source>
        <dbReference type="RuleBase" id="RU000488"/>
    </source>
</evidence>
<dbReference type="FunFam" id="1.50.40.10:FF:000025">
    <property type="entry name" value="mitochondrial folate transporter/carrier"/>
    <property type="match status" value="1"/>
</dbReference>
<evidence type="ECO:0000256" key="3">
    <source>
        <dbReference type="ARBA" id="ARBA00022448"/>
    </source>
</evidence>
<evidence type="ECO:0000256" key="13">
    <source>
        <dbReference type="ARBA" id="ARBA00079992"/>
    </source>
</evidence>
<evidence type="ECO:0000256" key="11">
    <source>
        <dbReference type="ARBA" id="ARBA00058619"/>
    </source>
</evidence>
<keyword evidence="9 14" id="KW-0472">Membrane</keyword>
<keyword evidence="6" id="KW-0999">Mitochondrion inner membrane</keyword>
<keyword evidence="8" id="KW-0496">Mitochondrion</keyword>
<evidence type="ECO:0000256" key="10">
    <source>
        <dbReference type="ARBA" id="ARBA00050907"/>
    </source>
</evidence>
<comment type="function">
    <text evidence="11">Facilitates flavin adenine dinucleotide (FAD) translocation across the mitochondrial inner membrane into the mitochondrial matrix where it acts as a redox cofactor to assist flavoenzyme activities in fundamental metabolic processes including fatty acid beta-oxidation, amino acid and choline metabolism as well as mitochondrial electron transportation. In particular, provides FAD to DLD dehydrogenase of the glycine cleavage system, part of mitochondrial one-carbon metabolic pathway involved in neural tube closure in early embryogenesis.</text>
</comment>
<keyword evidence="5" id="KW-0677">Repeat</keyword>
<dbReference type="GO" id="GO:0005743">
    <property type="term" value="C:mitochondrial inner membrane"/>
    <property type="evidence" value="ECO:0007669"/>
    <property type="project" value="UniProtKB-SubCell"/>
</dbReference>
<comment type="subcellular location">
    <subcellularLocation>
        <location evidence="1">Mitochondrion inner membrane</location>
        <topology evidence="1">Multi-pass membrane protein</topology>
    </subcellularLocation>
</comment>
<dbReference type="EMBL" id="GGYP01001733">
    <property type="protein sequence ID" value="MDE46504.1"/>
    <property type="molecule type" value="Transcribed_RNA"/>
</dbReference>
<evidence type="ECO:0000256" key="6">
    <source>
        <dbReference type="ARBA" id="ARBA00022792"/>
    </source>
</evidence>
<dbReference type="GO" id="GO:0015711">
    <property type="term" value="P:organic anion transport"/>
    <property type="evidence" value="ECO:0007669"/>
    <property type="project" value="UniProtKB-ARBA"/>
</dbReference>